<accession>A0AAW0LP78</accession>
<dbReference type="AlphaFoldDB" id="A0AAW0LP78"/>
<name>A0AAW0LP78_QUESU</name>
<keyword evidence="2" id="KW-1185">Reference proteome</keyword>
<organism evidence="1 2">
    <name type="scientific">Quercus suber</name>
    <name type="common">Cork oak</name>
    <dbReference type="NCBI Taxonomy" id="58331"/>
    <lineage>
        <taxon>Eukaryota</taxon>
        <taxon>Viridiplantae</taxon>
        <taxon>Streptophyta</taxon>
        <taxon>Embryophyta</taxon>
        <taxon>Tracheophyta</taxon>
        <taxon>Spermatophyta</taxon>
        <taxon>Magnoliopsida</taxon>
        <taxon>eudicotyledons</taxon>
        <taxon>Gunneridae</taxon>
        <taxon>Pentapetalae</taxon>
        <taxon>rosids</taxon>
        <taxon>fabids</taxon>
        <taxon>Fagales</taxon>
        <taxon>Fagaceae</taxon>
        <taxon>Quercus</taxon>
    </lineage>
</organism>
<dbReference type="EMBL" id="PKMF04000074">
    <property type="protein sequence ID" value="KAK7852574.1"/>
    <property type="molecule type" value="Genomic_DNA"/>
</dbReference>
<reference evidence="1 2" key="1">
    <citation type="journal article" date="2018" name="Sci. Data">
        <title>The draft genome sequence of cork oak.</title>
        <authorList>
            <person name="Ramos A.M."/>
            <person name="Usie A."/>
            <person name="Barbosa P."/>
            <person name="Barros P.M."/>
            <person name="Capote T."/>
            <person name="Chaves I."/>
            <person name="Simoes F."/>
            <person name="Abreu I."/>
            <person name="Carrasquinho I."/>
            <person name="Faro C."/>
            <person name="Guimaraes J.B."/>
            <person name="Mendonca D."/>
            <person name="Nobrega F."/>
            <person name="Rodrigues L."/>
            <person name="Saibo N.J.M."/>
            <person name="Varela M.C."/>
            <person name="Egas C."/>
            <person name="Matos J."/>
            <person name="Miguel C.M."/>
            <person name="Oliveira M.M."/>
            <person name="Ricardo C.P."/>
            <person name="Goncalves S."/>
        </authorList>
    </citation>
    <scope>NUCLEOTIDE SEQUENCE [LARGE SCALE GENOMIC DNA]</scope>
    <source>
        <strain evidence="2">cv. HL8</strain>
    </source>
</reference>
<gene>
    <name evidence="1" type="primary">GAL1_3</name>
    <name evidence="1" type="ORF">CFP56_038531</name>
</gene>
<dbReference type="Proteomes" id="UP000237347">
    <property type="component" value="Unassembled WGS sequence"/>
</dbReference>
<sequence length="78" mass="8968">MAKHEELPIPVFSSLELVYGDGSQVEEAQIRFDNFKSKFVQVFGHAPHVFARSPVYVPRIYILQHIFSNAKKYESDIA</sequence>
<evidence type="ECO:0000313" key="1">
    <source>
        <dbReference type="EMBL" id="KAK7852574.1"/>
    </source>
</evidence>
<evidence type="ECO:0000313" key="2">
    <source>
        <dbReference type="Proteomes" id="UP000237347"/>
    </source>
</evidence>
<comment type="caution">
    <text evidence="1">The sequence shown here is derived from an EMBL/GenBank/DDBJ whole genome shotgun (WGS) entry which is preliminary data.</text>
</comment>
<proteinExistence type="predicted"/>
<protein>
    <submittedName>
        <fullName evidence="1">Galactokinase</fullName>
    </submittedName>
</protein>